<reference evidence="1 2" key="1">
    <citation type="submission" date="2020-04" db="EMBL/GenBank/DDBJ databases">
        <authorList>
            <person name="Yoon J."/>
        </authorList>
    </citation>
    <scope>NUCLEOTIDE SEQUENCE [LARGE SCALE GENOMIC DNA]</scope>
    <source>
        <strain evidence="1 2">KMU-166</strain>
    </source>
</reference>
<evidence type="ECO:0000313" key="2">
    <source>
        <dbReference type="Proteomes" id="UP000765845"/>
    </source>
</evidence>
<accession>A0ABX1GF55</accession>
<organism evidence="1 2">
    <name type="scientific">Spongiibacter thalassae</name>
    <dbReference type="NCBI Taxonomy" id="2721624"/>
    <lineage>
        <taxon>Bacteria</taxon>
        <taxon>Pseudomonadati</taxon>
        <taxon>Pseudomonadota</taxon>
        <taxon>Gammaproteobacteria</taxon>
        <taxon>Cellvibrionales</taxon>
        <taxon>Spongiibacteraceae</taxon>
        <taxon>Spongiibacter</taxon>
    </lineage>
</organism>
<gene>
    <name evidence="1" type="ORF">HCU74_05320</name>
</gene>
<proteinExistence type="predicted"/>
<name>A0ABX1GF55_9GAMM</name>
<dbReference type="SUPFAM" id="SSF55961">
    <property type="entry name" value="Bet v1-like"/>
    <property type="match status" value="1"/>
</dbReference>
<dbReference type="InterPro" id="IPR019639">
    <property type="entry name" value="DUF2505"/>
</dbReference>
<dbReference type="Pfam" id="PF10698">
    <property type="entry name" value="DUF2505"/>
    <property type="match status" value="1"/>
</dbReference>
<evidence type="ECO:0000313" key="1">
    <source>
        <dbReference type="EMBL" id="NKI16839.1"/>
    </source>
</evidence>
<protein>
    <submittedName>
        <fullName evidence="1">DUF2505 domain-containing protein</fullName>
    </submittedName>
</protein>
<dbReference type="RefSeq" id="WP_168449386.1">
    <property type="nucleotide sequence ID" value="NZ_JAAWWK010000002.1"/>
</dbReference>
<dbReference type="EMBL" id="JAAWWK010000002">
    <property type="protein sequence ID" value="NKI16839.1"/>
    <property type="molecule type" value="Genomic_DNA"/>
</dbReference>
<sequence>MAVTRKFNQPLATVWALMCDPDFRVERCLALGEHSAECDVTEDEGVATVVMNRVVSRDPPSVLKKIFNPKQSLMFTENWKETADGWVGRMQIDIKGQPVTITAEMSLTGDDSACVYTVDHRCKAKIPLVGGKVEKFVLSQTDDGAADELNYLEKKLDA</sequence>
<dbReference type="Proteomes" id="UP000765845">
    <property type="component" value="Unassembled WGS sequence"/>
</dbReference>
<comment type="caution">
    <text evidence="1">The sequence shown here is derived from an EMBL/GenBank/DDBJ whole genome shotgun (WGS) entry which is preliminary data.</text>
</comment>
<keyword evidence="2" id="KW-1185">Reference proteome</keyword>